<accession>A0A7I7L0C3</accession>
<evidence type="ECO:0000313" key="2">
    <source>
        <dbReference type="Proteomes" id="UP000465866"/>
    </source>
</evidence>
<name>A0A7I7L0C3_9MYCO</name>
<gene>
    <name evidence="1" type="ORF">MCOO_32130</name>
</gene>
<evidence type="ECO:0000313" key="1">
    <source>
        <dbReference type="EMBL" id="BBX47198.1"/>
    </source>
</evidence>
<proteinExistence type="predicted"/>
<reference evidence="1 2" key="1">
    <citation type="journal article" date="2019" name="Emerg. Microbes Infect.">
        <title>Comprehensive subspecies identification of 175 nontuberculous mycobacteria species based on 7547 genomic profiles.</title>
        <authorList>
            <person name="Matsumoto Y."/>
            <person name="Kinjo T."/>
            <person name="Motooka D."/>
            <person name="Nabeya D."/>
            <person name="Jung N."/>
            <person name="Uechi K."/>
            <person name="Horii T."/>
            <person name="Iida T."/>
            <person name="Fujita J."/>
            <person name="Nakamura S."/>
        </authorList>
    </citation>
    <scope>NUCLEOTIDE SEQUENCE [LARGE SCALE GENOMIC DNA]</scope>
    <source>
        <strain evidence="1 2">JCM 12404</strain>
    </source>
</reference>
<dbReference type="Proteomes" id="UP000465866">
    <property type="component" value="Chromosome"/>
</dbReference>
<dbReference type="AlphaFoldDB" id="A0A7I7L0C3"/>
<organism evidence="1 2">
    <name type="scientific">Mycobacterium cookii</name>
    <dbReference type="NCBI Taxonomy" id="1775"/>
    <lineage>
        <taxon>Bacteria</taxon>
        <taxon>Bacillati</taxon>
        <taxon>Actinomycetota</taxon>
        <taxon>Actinomycetes</taxon>
        <taxon>Mycobacteriales</taxon>
        <taxon>Mycobacteriaceae</taxon>
        <taxon>Mycobacterium</taxon>
    </lineage>
</organism>
<dbReference type="KEGG" id="mcoo:MCOO_32130"/>
<sequence length="89" mass="9651">MVDLAEAPAEVDLGFRIESQAAEHQNSVVLQRIQHGRADQIVTSEPGWVQAVNFGSDGVGEFRDSEQAHEHSFSEASGLITGLVRQYGS</sequence>
<protein>
    <submittedName>
        <fullName evidence="1">Uncharacterized protein</fullName>
    </submittedName>
</protein>
<dbReference type="EMBL" id="AP022569">
    <property type="protein sequence ID" value="BBX47198.1"/>
    <property type="molecule type" value="Genomic_DNA"/>
</dbReference>
<keyword evidence="2" id="KW-1185">Reference proteome</keyword>